<proteinExistence type="predicted"/>
<keyword evidence="1" id="KW-0472">Membrane</keyword>
<protein>
    <submittedName>
        <fullName evidence="2">Metal-dependent hydrolase</fullName>
    </submittedName>
</protein>
<feature type="transmembrane region" description="Helical" evidence="1">
    <location>
        <begin position="140"/>
        <end position="156"/>
    </location>
</feature>
<keyword evidence="1" id="KW-1133">Transmembrane helix</keyword>
<evidence type="ECO:0000313" key="2">
    <source>
        <dbReference type="EMBL" id="MCU4975366.1"/>
    </source>
</evidence>
<dbReference type="RefSeq" id="WP_338009104.1">
    <property type="nucleotide sequence ID" value="NZ_JAOPKB010000018.1"/>
</dbReference>
<dbReference type="InterPro" id="IPR007404">
    <property type="entry name" value="YdjM-like"/>
</dbReference>
<dbReference type="Proteomes" id="UP001320972">
    <property type="component" value="Unassembled WGS sequence"/>
</dbReference>
<feature type="transmembrane region" description="Helical" evidence="1">
    <location>
        <begin position="92"/>
        <end position="111"/>
    </location>
</feature>
<dbReference type="EMBL" id="JAOPKB010000018">
    <property type="protein sequence ID" value="MCU4975366.1"/>
    <property type="molecule type" value="Genomic_DNA"/>
</dbReference>
<gene>
    <name evidence="2" type="ORF">OB955_21935</name>
</gene>
<dbReference type="Pfam" id="PF04307">
    <property type="entry name" value="YdjM"/>
    <property type="match status" value="1"/>
</dbReference>
<evidence type="ECO:0000313" key="3">
    <source>
        <dbReference type="Proteomes" id="UP001320972"/>
    </source>
</evidence>
<dbReference type="GO" id="GO:0016787">
    <property type="term" value="F:hydrolase activity"/>
    <property type="evidence" value="ECO:0007669"/>
    <property type="project" value="UniProtKB-KW"/>
</dbReference>
<sequence>MPDLLTHVLAAYILAMLLARRYEWLTPSFVTVVMIGAAVPDLDRIGLVIPEETIRSLLGVPFVWGAIHTLGGSVVIITIGALLVPTRYRLRVFVALLLGLVSHLVLDLLLINPSGHSYPVLWPLTQYHPPTPNLFLSTDRWPAITAGAIAVVVWYTQPQRPRNTTRSL</sequence>
<evidence type="ECO:0000256" key="1">
    <source>
        <dbReference type="SAM" id="Phobius"/>
    </source>
</evidence>
<comment type="caution">
    <text evidence="2">The sequence shown here is derived from an EMBL/GenBank/DDBJ whole genome shotgun (WGS) entry which is preliminary data.</text>
</comment>
<keyword evidence="3" id="KW-1185">Reference proteome</keyword>
<keyword evidence="2" id="KW-0378">Hydrolase</keyword>
<feature type="transmembrane region" description="Helical" evidence="1">
    <location>
        <begin position="62"/>
        <end position="85"/>
    </location>
</feature>
<reference evidence="2 3" key="1">
    <citation type="submission" date="2022-09" db="EMBL/GenBank/DDBJ databases">
        <title>Enrichment on poylsaccharides allowed isolation of novel metabolic and taxonomic groups of Haloarchaea.</title>
        <authorList>
            <person name="Sorokin D.Y."/>
            <person name="Elcheninov A.G."/>
            <person name="Khizhniak T.V."/>
            <person name="Kolganova T.V."/>
            <person name="Kublanov I.V."/>
        </authorList>
    </citation>
    <scope>NUCLEOTIDE SEQUENCE [LARGE SCALE GENOMIC DNA]</scope>
    <source>
        <strain evidence="2 3">AArc-m2/3/4</strain>
    </source>
</reference>
<accession>A0ABT2QKA5</accession>
<name>A0ABT2QKA5_9EURY</name>
<organism evidence="2 3">
    <name type="scientific">Natronoglomus mannanivorans</name>
    <dbReference type="NCBI Taxonomy" id="2979990"/>
    <lineage>
        <taxon>Archaea</taxon>
        <taxon>Methanobacteriati</taxon>
        <taxon>Methanobacteriota</taxon>
        <taxon>Stenosarchaea group</taxon>
        <taxon>Halobacteria</taxon>
        <taxon>Halobacteriales</taxon>
        <taxon>Natrialbaceae</taxon>
        <taxon>Natronoglomus</taxon>
    </lineage>
</organism>
<keyword evidence="1" id="KW-0812">Transmembrane</keyword>